<accession>A0ABU9B2K6</accession>
<reference evidence="2 3" key="1">
    <citation type="submission" date="2024-04" db="EMBL/GenBank/DDBJ databases">
        <title>Luteolibacter sp. isolated from soil.</title>
        <authorList>
            <person name="An J."/>
        </authorList>
    </citation>
    <scope>NUCLEOTIDE SEQUENCE [LARGE SCALE GENOMIC DNA]</scope>
    <source>
        <strain evidence="2 3">Y139</strain>
    </source>
</reference>
<evidence type="ECO:0000313" key="2">
    <source>
        <dbReference type="EMBL" id="MEK7953434.1"/>
    </source>
</evidence>
<proteinExistence type="predicted"/>
<evidence type="ECO:0000313" key="3">
    <source>
        <dbReference type="Proteomes" id="UP001371305"/>
    </source>
</evidence>
<keyword evidence="1" id="KW-0472">Membrane</keyword>
<feature type="transmembrane region" description="Helical" evidence="1">
    <location>
        <begin position="6"/>
        <end position="27"/>
    </location>
</feature>
<keyword evidence="1" id="KW-0812">Transmembrane</keyword>
<keyword evidence="3" id="KW-1185">Reference proteome</keyword>
<evidence type="ECO:0000256" key="1">
    <source>
        <dbReference type="SAM" id="Phobius"/>
    </source>
</evidence>
<dbReference type="RefSeq" id="WP_341407198.1">
    <property type="nucleotide sequence ID" value="NZ_JBBUKT010000011.1"/>
</dbReference>
<gene>
    <name evidence="2" type="ORF">WKV53_23165</name>
</gene>
<comment type="caution">
    <text evidence="2">The sequence shown here is derived from an EMBL/GenBank/DDBJ whole genome shotgun (WGS) entry which is preliminary data.</text>
</comment>
<dbReference type="EMBL" id="JBBUKT010000011">
    <property type="protein sequence ID" value="MEK7953434.1"/>
    <property type="molecule type" value="Genomic_DNA"/>
</dbReference>
<protein>
    <submittedName>
        <fullName evidence="2">Uncharacterized protein</fullName>
    </submittedName>
</protein>
<name>A0ABU9B2K6_9BACT</name>
<keyword evidence="1" id="KW-1133">Transmembrane helix</keyword>
<sequence length="161" mass="18257">MTARKIFVRLIAIIGLACLFALAFQILESRESKTRRYFSDKERVSEMTALFHRLESATPSELGLIKLEEKLGFPQSWKLPRSMVPANLQSFRKGEDLPFVGIGNVLVHFGPDGKLMAIECFSSRNGCFIHRDPSMTLPRNFDSKIPIRTVPPCITAWSEEI</sequence>
<dbReference type="Proteomes" id="UP001371305">
    <property type="component" value="Unassembled WGS sequence"/>
</dbReference>
<organism evidence="2 3">
    <name type="scientific">Luteolibacter soli</name>
    <dbReference type="NCBI Taxonomy" id="3135280"/>
    <lineage>
        <taxon>Bacteria</taxon>
        <taxon>Pseudomonadati</taxon>
        <taxon>Verrucomicrobiota</taxon>
        <taxon>Verrucomicrobiia</taxon>
        <taxon>Verrucomicrobiales</taxon>
        <taxon>Verrucomicrobiaceae</taxon>
        <taxon>Luteolibacter</taxon>
    </lineage>
</organism>